<dbReference type="EMBL" id="CAKMRJ010001112">
    <property type="protein sequence ID" value="CAH1421162.1"/>
    <property type="molecule type" value="Genomic_DNA"/>
</dbReference>
<feature type="chain" id="PRO_5043953263" description="Transmembrane protein" evidence="2">
    <location>
        <begin position="26"/>
        <end position="95"/>
    </location>
</feature>
<comment type="caution">
    <text evidence="3">The sequence shown here is derived from an EMBL/GenBank/DDBJ whole genome shotgun (WGS) entry which is preliminary data.</text>
</comment>
<gene>
    <name evidence="3" type="ORF">LVIROSA_LOCUS8576</name>
</gene>
<accession>A0AAU9M3L1</accession>
<keyword evidence="2" id="KW-0732">Signal</keyword>
<evidence type="ECO:0000256" key="2">
    <source>
        <dbReference type="SAM" id="SignalP"/>
    </source>
</evidence>
<evidence type="ECO:0000313" key="4">
    <source>
        <dbReference type="Proteomes" id="UP001157418"/>
    </source>
</evidence>
<sequence>MSSITNSFCLLPLVFIMMMMAFAESRIMVPPKLSPSSKNNDHKPVPTMEFTKLSPLSKPSTNDHKSQDEFYHFAKNVEAYKVASSGPSEKGRGHK</sequence>
<keyword evidence="4" id="KW-1185">Reference proteome</keyword>
<feature type="region of interest" description="Disordered" evidence="1">
    <location>
        <begin position="31"/>
        <end position="66"/>
    </location>
</feature>
<evidence type="ECO:0008006" key="5">
    <source>
        <dbReference type="Google" id="ProtNLM"/>
    </source>
</evidence>
<evidence type="ECO:0000313" key="3">
    <source>
        <dbReference type="EMBL" id="CAH1421162.1"/>
    </source>
</evidence>
<evidence type="ECO:0000256" key="1">
    <source>
        <dbReference type="SAM" id="MobiDB-lite"/>
    </source>
</evidence>
<reference evidence="3 4" key="1">
    <citation type="submission" date="2022-01" db="EMBL/GenBank/DDBJ databases">
        <authorList>
            <person name="Xiong W."/>
            <person name="Schranz E."/>
        </authorList>
    </citation>
    <scope>NUCLEOTIDE SEQUENCE [LARGE SCALE GENOMIC DNA]</scope>
</reference>
<organism evidence="3 4">
    <name type="scientific">Lactuca virosa</name>
    <dbReference type="NCBI Taxonomy" id="75947"/>
    <lineage>
        <taxon>Eukaryota</taxon>
        <taxon>Viridiplantae</taxon>
        <taxon>Streptophyta</taxon>
        <taxon>Embryophyta</taxon>
        <taxon>Tracheophyta</taxon>
        <taxon>Spermatophyta</taxon>
        <taxon>Magnoliopsida</taxon>
        <taxon>eudicotyledons</taxon>
        <taxon>Gunneridae</taxon>
        <taxon>Pentapetalae</taxon>
        <taxon>asterids</taxon>
        <taxon>campanulids</taxon>
        <taxon>Asterales</taxon>
        <taxon>Asteraceae</taxon>
        <taxon>Cichorioideae</taxon>
        <taxon>Cichorieae</taxon>
        <taxon>Lactucinae</taxon>
        <taxon>Lactuca</taxon>
    </lineage>
</organism>
<dbReference type="AlphaFoldDB" id="A0AAU9M3L1"/>
<protein>
    <recommendedName>
        <fullName evidence="5">Transmembrane protein</fullName>
    </recommendedName>
</protein>
<feature type="signal peptide" evidence="2">
    <location>
        <begin position="1"/>
        <end position="25"/>
    </location>
</feature>
<proteinExistence type="predicted"/>
<name>A0AAU9M3L1_9ASTR</name>
<dbReference type="Proteomes" id="UP001157418">
    <property type="component" value="Unassembled WGS sequence"/>
</dbReference>